<organism evidence="2 3">
    <name type="scientific">Parthenolecanium corni</name>
    <dbReference type="NCBI Taxonomy" id="536013"/>
    <lineage>
        <taxon>Eukaryota</taxon>
        <taxon>Metazoa</taxon>
        <taxon>Ecdysozoa</taxon>
        <taxon>Arthropoda</taxon>
        <taxon>Hexapoda</taxon>
        <taxon>Insecta</taxon>
        <taxon>Pterygota</taxon>
        <taxon>Neoptera</taxon>
        <taxon>Paraneoptera</taxon>
        <taxon>Hemiptera</taxon>
        <taxon>Sternorrhyncha</taxon>
        <taxon>Coccoidea</taxon>
        <taxon>Coccidae</taxon>
        <taxon>Parthenolecanium</taxon>
    </lineage>
</organism>
<sequence length="111" mass="12666">MKTTKRTTQHGSEGADDDEHELTNDDNDKRRRKIKTFKIQNNIILSHWSSMAHEKRHLVAEVAKLPPGAEPHRNVRNAAVWPLPPPDVARDTKISKKKLDAPWKVTLQSCS</sequence>
<reference evidence="2 3" key="1">
    <citation type="submission" date="2024-03" db="EMBL/GenBank/DDBJ databases">
        <title>Adaptation during the transition from Ophiocordyceps entomopathogen to insect associate is accompanied by gene loss and intensified selection.</title>
        <authorList>
            <person name="Ward C.M."/>
            <person name="Onetto C.A."/>
            <person name="Borneman A.R."/>
        </authorList>
    </citation>
    <scope>NUCLEOTIDE SEQUENCE [LARGE SCALE GENOMIC DNA]</scope>
    <source>
        <strain evidence="2">AWRI1</strain>
        <tissue evidence="2">Single Adult Female</tissue>
    </source>
</reference>
<protein>
    <submittedName>
        <fullName evidence="2">Uncharacterized protein</fullName>
    </submittedName>
</protein>
<dbReference type="EMBL" id="JBBCAQ010000020">
    <property type="protein sequence ID" value="KAK7592919.1"/>
    <property type="molecule type" value="Genomic_DNA"/>
</dbReference>
<comment type="caution">
    <text evidence="2">The sequence shown here is derived from an EMBL/GenBank/DDBJ whole genome shotgun (WGS) entry which is preliminary data.</text>
</comment>
<keyword evidence="3" id="KW-1185">Reference proteome</keyword>
<feature type="region of interest" description="Disordered" evidence="1">
    <location>
        <begin position="1"/>
        <end position="31"/>
    </location>
</feature>
<proteinExistence type="predicted"/>
<dbReference type="Proteomes" id="UP001367676">
    <property type="component" value="Unassembled WGS sequence"/>
</dbReference>
<gene>
    <name evidence="2" type="ORF">V9T40_007671</name>
</gene>
<name>A0AAN9TXY2_9HEMI</name>
<evidence type="ECO:0000313" key="3">
    <source>
        <dbReference type="Proteomes" id="UP001367676"/>
    </source>
</evidence>
<evidence type="ECO:0000256" key="1">
    <source>
        <dbReference type="SAM" id="MobiDB-lite"/>
    </source>
</evidence>
<evidence type="ECO:0000313" key="2">
    <source>
        <dbReference type="EMBL" id="KAK7592919.1"/>
    </source>
</evidence>
<accession>A0AAN9TXY2</accession>
<dbReference type="AlphaFoldDB" id="A0AAN9TXY2"/>